<evidence type="ECO:0000313" key="3">
    <source>
        <dbReference type="Proteomes" id="UP000316184"/>
    </source>
</evidence>
<keyword evidence="1" id="KW-0472">Membrane</keyword>
<reference evidence="2 3" key="1">
    <citation type="submission" date="2019-06" db="EMBL/GenBank/DDBJ databases">
        <title>Sequencing the genomes of 1000 actinobacteria strains.</title>
        <authorList>
            <person name="Klenk H.-P."/>
        </authorList>
    </citation>
    <scope>NUCLEOTIDE SEQUENCE [LARGE SCALE GENOMIC DNA]</scope>
    <source>
        <strain evidence="2 3">DSM 46699</strain>
    </source>
</reference>
<feature type="transmembrane region" description="Helical" evidence="1">
    <location>
        <begin position="6"/>
        <end position="25"/>
    </location>
</feature>
<dbReference type="RefSeq" id="WP_145741272.1">
    <property type="nucleotide sequence ID" value="NZ_VIWX01000003.1"/>
</dbReference>
<comment type="caution">
    <text evidence="2">The sequence shown here is derived from an EMBL/GenBank/DDBJ whole genome shotgun (WGS) entry which is preliminary data.</text>
</comment>
<keyword evidence="3" id="KW-1185">Reference proteome</keyword>
<organism evidence="2 3">
    <name type="scientific">Saccharopolyspora dendranthemae</name>
    <dbReference type="NCBI Taxonomy" id="1181886"/>
    <lineage>
        <taxon>Bacteria</taxon>
        <taxon>Bacillati</taxon>
        <taxon>Actinomycetota</taxon>
        <taxon>Actinomycetes</taxon>
        <taxon>Pseudonocardiales</taxon>
        <taxon>Pseudonocardiaceae</taxon>
        <taxon>Saccharopolyspora</taxon>
    </lineage>
</organism>
<dbReference type="OrthoDB" id="3693730at2"/>
<sequence>MDQIWLQVLVALMAGCAGAGVVLALRRRPEEQVAAEEPDPLPRMPPDVWEPHVQHCEQAVLRASRSVEAMSSQQARNRLRTVVRRMDAELPNLRVLAELGRGLGSSSRDAEIAGRVRAELTEAEKRFGAVTGEVLELVEDPDAERVRELRARFPLLRPISAVLPEPVS</sequence>
<name>A0A561U6F6_9PSEU</name>
<dbReference type="Proteomes" id="UP000316184">
    <property type="component" value="Unassembled WGS sequence"/>
</dbReference>
<gene>
    <name evidence="2" type="ORF">FHU35_13673</name>
</gene>
<evidence type="ECO:0000313" key="2">
    <source>
        <dbReference type="EMBL" id="TWF94952.1"/>
    </source>
</evidence>
<protein>
    <submittedName>
        <fullName evidence="2">Uncharacterized protein</fullName>
    </submittedName>
</protein>
<accession>A0A561U6F6</accession>
<dbReference type="EMBL" id="VIWX01000003">
    <property type="protein sequence ID" value="TWF94952.1"/>
    <property type="molecule type" value="Genomic_DNA"/>
</dbReference>
<keyword evidence="1" id="KW-1133">Transmembrane helix</keyword>
<proteinExistence type="predicted"/>
<keyword evidence="1" id="KW-0812">Transmembrane</keyword>
<evidence type="ECO:0000256" key="1">
    <source>
        <dbReference type="SAM" id="Phobius"/>
    </source>
</evidence>
<dbReference type="AlphaFoldDB" id="A0A561U6F6"/>